<evidence type="ECO:0000313" key="8">
    <source>
        <dbReference type="Proteomes" id="UP000004994"/>
    </source>
</evidence>
<feature type="region of interest" description="Disordered" evidence="6">
    <location>
        <begin position="176"/>
        <end position="206"/>
    </location>
</feature>
<dbReference type="Gramene" id="Solyc10g049820.2.1">
    <property type="protein sequence ID" value="Solyc10g049820.2.1"/>
    <property type="gene ID" value="Solyc10g049820.2"/>
</dbReference>
<proteinExistence type="predicted"/>
<reference evidence="7" key="2">
    <citation type="submission" date="2019-01" db="UniProtKB">
        <authorList>
            <consortium name="EnsemblPlants"/>
        </authorList>
    </citation>
    <scope>IDENTIFICATION</scope>
    <source>
        <strain evidence="7">cv. Heinz 1706</strain>
    </source>
</reference>
<evidence type="ECO:0000256" key="4">
    <source>
        <dbReference type="ARBA" id="ARBA00023163"/>
    </source>
</evidence>
<organism evidence="7">
    <name type="scientific">Solanum lycopersicum</name>
    <name type="common">Tomato</name>
    <name type="synonym">Lycopersicon esculentum</name>
    <dbReference type="NCBI Taxonomy" id="4081"/>
    <lineage>
        <taxon>Eukaryota</taxon>
        <taxon>Viridiplantae</taxon>
        <taxon>Streptophyta</taxon>
        <taxon>Embryophyta</taxon>
        <taxon>Tracheophyta</taxon>
        <taxon>Spermatophyta</taxon>
        <taxon>Magnoliopsida</taxon>
        <taxon>eudicotyledons</taxon>
        <taxon>Gunneridae</taxon>
        <taxon>Pentapetalae</taxon>
        <taxon>asterids</taxon>
        <taxon>lamiids</taxon>
        <taxon>Solanales</taxon>
        <taxon>Solanaceae</taxon>
        <taxon>Solanoideae</taxon>
        <taxon>Solaneae</taxon>
        <taxon>Solanum</taxon>
        <taxon>Solanum subgen. Lycopersicon</taxon>
    </lineage>
</organism>
<dbReference type="GO" id="GO:0003677">
    <property type="term" value="F:DNA binding"/>
    <property type="evidence" value="ECO:0007669"/>
    <property type="project" value="UniProtKB-KW"/>
</dbReference>
<keyword evidence="8" id="KW-1185">Reference proteome</keyword>
<evidence type="ECO:0000256" key="6">
    <source>
        <dbReference type="SAM" id="MobiDB-lite"/>
    </source>
</evidence>
<dbReference type="AlphaFoldDB" id="A0A3Q7IGP9"/>
<evidence type="ECO:0000256" key="3">
    <source>
        <dbReference type="ARBA" id="ARBA00023125"/>
    </source>
</evidence>
<dbReference type="GO" id="GO:0005634">
    <property type="term" value="C:nucleus"/>
    <property type="evidence" value="ECO:0007669"/>
    <property type="project" value="UniProtKB-SubCell"/>
</dbReference>
<dbReference type="EnsemblPlants" id="Solyc10g049820.2.1">
    <property type="protein sequence ID" value="Solyc10g049820.2.1"/>
    <property type="gene ID" value="Solyc10g049820.2"/>
</dbReference>
<evidence type="ECO:0000256" key="5">
    <source>
        <dbReference type="ARBA" id="ARBA00023242"/>
    </source>
</evidence>
<dbReference type="SUPFAM" id="SSF101936">
    <property type="entry name" value="DNA-binding pseudobarrel domain"/>
    <property type="match status" value="1"/>
</dbReference>
<reference evidence="7" key="1">
    <citation type="journal article" date="2012" name="Nature">
        <title>The tomato genome sequence provides insights into fleshy fruit evolution.</title>
        <authorList>
            <consortium name="Tomato Genome Consortium"/>
        </authorList>
    </citation>
    <scope>NUCLEOTIDE SEQUENCE [LARGE SCALE GENOMIC DNA]</scope>
    <source>
        <strain evidence="7">cv. Heinz 1706</strain>
    </source>
</reference>
<protein>
    <submittedName>
        <fullName evidence="7">Uncharacterized protein</fullName>
    </submittedName>
</protein>
<dbReference type="InterPro" id="IPR015300">
    <property type="entry name" value="DNA-bd_pseudobarrel_sf"/>
</dbReference>
<dbReference type="InParanoid" id="A0A3Q7IGP9"/>
<keyword evidence="3" id="KW-0238">DNA-binding</keyword>
<accession>A0A3Q7IGP9</accession>
<evidence type="ECO:0000256" key="1">
    <source>
        <dbReference type="ARBA" id="ARBA00004123"/>
    </source>
</evidence>
<feature type="compositionally biased region" description="Gly residues" evidence="6">
    <location>
        <begin position="176"/>
        <end position="193"/>
    </location>
</feature>
<keyword evidence="5" id="KW-0539">Nucleus</keyword>
<dbReference type="Proteomes" id="UP000004994">
    <property type="component" value="Chromosome 10"/>
</dbReference>
<keyword evidence="4" id="KW-0804">Transcription</keyword>
<sequence>MMEFGLPYIVKLQGSVRSYMMEFGLPYLVKLQHIPNEFVIEHGPNLGDSVLLEVPNGVAWKVKLLNSSGMFSLFIFDLNASEIEYPPGQNEDMTPQNRSVLCVPPEESGINLPLLGEPPNENRINLTPPDDPPEEDVIYLSPPGIYTIMAKELHNVFYDLSYVPWNVFPWGTIPRSGGGGRVGKAPQGGGLGARRGEASGTLPRPG</sequence>
<evidence type="ECO:0000313" key="7">
    <source>
        <dbReference type="EnsemblPlants" id="Solyc10g049820.2.1"/>
    </source>
</evidence>
<keyword evidence="2" id="KW-0805">Transcription regulation</keyword>
<comment type="subcellular location">
    <subcellularLocation>
        <location evidence="1">Nucleus</location>
    </subcellularLocation>
</comment>
<name>A0A3Q7IGP9_SOLLC</name>
<dbReference type="STRING" id="4081.A0A3Q7IGP9"/>
<evidence type="ECO:0000256" key="2">
    <source>
        <dbReference type="ARBA" id="ARBA00023015"/>
    </source>
</evidence>